<dbReference type="InterPro" id="IPR050979">
    <property type="entry name" value="LD-transpeptidase"/>
</dbReference>
<dbReference type="InterPro" id="IPR002477">
    <property type="entry name" value="Peptidoglycan-bd-like"/>
</dbReference>
<feature type="active site" description="Nucleophile" evidence="9">
    <location>
        <position position="107"/>
    </location>
</feature>
<feature type="domain" description="L,D-TPase catalytic" evidence="10">
    <location>
        <begin position="22"/>
        <end position="131"/>
    </location>
</feature>
<dbReference type="Proteomes" id="UP000199545">
    <property type="component" value="Unassembled WGS sequence"/>
</dbReference>
<dbReference type="SUPFAM" id="SSF47090">
    <property type="entry name" value="PGBD-like"/>
    <property type="match status" value="1"/>
</dbReference>
<keyword evidence="12" id="KW-1185">Reference proteome</keyword>
<name>A0A1I3UAU4_9BACL</name>
<dbReference type="GO" id="GO:0016757">
    <property type="term" value="F:glycosyltransferase activity"/>
    <property type="evidence" value="ECO:0007669"/>
    <property type="project" value="UniProtKB-KW"/>
</dbReference>
<dbReference type="PROSITE" id="PS52029">
    <property type="entry name" value="LD_TPASE"/>
    <property type="match status" value="1"/>
</dbReference>
<dbReference type="CDD" id="cd16913">
    <property type="entry name" value="YkuD_like"/>
    <property type="match status" value="1"/>
</dbReference>
<keyword evidence="5" id="KW-0378">Hydrolase</keyword>
<dbReference type="Gene3D" id="1.10.101.10">
    <property type="entry name" value="PGBD-like superfamily/PGBD"/>
    <property type="match status" value="1"/>
</dbReference>
<evidence type="ECO:0000256" key="1">
    <source>
        <dbReference type="ARBA" id="ARBA00004752"/>
    </source>
</evidence>
<evidence type="ECO:0000256" key="6">
    <source>
        <dbReference type="ARBA" id="ARBA00022960"/>
    </source>
</evidence>
<comment type="similarity">
    <text evidence="2">Belongs to the YkuD family.</text>
</comment>
<evidence type="ECO:0000313" key="12">
    <source>
        <dbReference type="Proteomes" id="UP000199545"/>
    </source>
</evidence>
<dbReference type="InterPro" id="IPR036365">
    <property type="entry name" value="PGBD-like_sf"/>
</dbReference>
<sequence length="210" mass="23783">MFIVMFIHPLSVIQADAAPLEVWIKIDLWKRRLYLMERQTIVDSFIIGVGKEQTPSPIGRWKVIEKSRGWGGGFGTHWLGLNVPWGTYGIHGTNRPSSIGRDVSHGCIRMLNTDIEKLYPKVPIGTTVYIEGPILGRDEWKLKKLVRGDAGTLVMLVQNRLRAAGIYKGPLDGIFGQGLERAVKRYQKEEKLEVTGQVQKIEYLRLGLME</sequence>
<evidence type="ECO:0000256" key="9">
    <source>
        <dbReference type="PROSITE-ProRule" id="PRU01373"/>
    </source>
</evidence>
<dbReference type="Pfam" id="PF03734">
    <property type="entry name" value="YkuD"/>
    <property type="match status" value="1"/>
</dbReference>
<dbReference type="GO" id="GO:0071972">
    <property type="term" value="F:peptidoglycan L,D-transpeptidase activity"/>
    <property type="evidence" value="ECO:0007669"/>
    <property type="project" value="TreeGrafter"/>
</dbReference>
<evidence type="ECO:0000313" key="11">
    <source>
        <dbReference type="EMBL" id="SFJ78911.1"/>
    </source>
</evidence>
<dbReference type="GO" id="GO:0018104">
    <property type="term" value="P:peptidoglycan-protein cross-linking"/>
    <property type="evidence" value="ECO:0007669"/>
    <property type="project" value="TreeGrafter"/>
</dbReference>
<dbReference type="GO" id="GO:0008360">
    <property type="term" value="P:regulation of cell shape"/>
    <property type="evidence" value="ECO:0007669"/>
    <property type="project" value="UniProtKB-UniRule"/>
</dbReference>
<protein>
    <submittedName>
        <fullName evidence="11">Putative peptidoglycan binding domain-containing protein</fullName>
    </submittedName>
</protein>
<dbReference type="GO" id="GO:0071555">
    <property type="term" value="P:cell wall organization"/>
    <property type="evidence" value="ECO:0007669"/>
    <property type="project" value="UniProtKB-UniRule"/>
</dbReference>
<organism evidence="11 12">
    <name type="scientific">Thermoflavimicrobium dichotomicum</name>
    <dbReference type="NCBI Taxonomy" id="46223"/>
    <lineage>
        <taxon>Bacteria</taxon>
        <taxon>Bacillati</taxon>
        <taxon>Bacillota</taxon>
        <taxon>Bacilli</taxon>
        <taxon>Bacillales</taxon>
        <taxon>Thermoactinomycetaceae</taxon>
        <taxon>Thermoflavimicrobium</taxon>
    </lineage>
</organism>
<evidence type="ECO:0000256" key="4">
    <source>
        <dbReference type="ARBA" id="ARBA00022679"/>
    </source>
</evidence>
<dbReference type="PANTHER" id="PTHR30582">
    <property type="entry name" value="L,D-TRANSPEPTIDASE"/>
    <property type="match status" value="1"/>
</dbReference>
<dbReference type="InterPro" id="IPR036366">
    <property type="entry name" value="PGBDSf"/>
</dbReference>
<dbReference type="EMBL" id="FORR01000022">
    <property type="protein sequence ID" value="SFJ78911.1"/>
    <property type="molecule type" value="Genomic_DNA"/>
</dbReference>
<evidence type="ECO:0000256" key="5">
    <source>
        <dbReference type="ARBA" id="ARBA00022801"/>
    </source>
</evidence>
<dbReference type="AlphaFoldDB" id="A0A1I3UAU4"/>
<evidence type="ECO:0000256" key="3">
    <source>
        <dbReference type="ARBA" id="ARBA00022676"/>
    </source>
</evidence>
<keyword evidence="4" id="KW-0808">Transferase</keyword>
<dbReference type="PANTHER" id="PTHR30582:SF24">
    <property type="entry name" value="L,D-TRANSPEPTIDASE ERFK_SRFK-RELATED"/>
    <property type="match status" value="1"/>
</dbReference>
<dbReference type="InterPro" id="IPR005490">
    <property type="entry name" value="LD_TPept_cat_dom"/>
</dbReference>
<dbReference type="InterPro" id="IPR038063">
    <property type="entry name" value="Transpep_catalytic_dom"/>
</dbReference>
<evidence type="ECO:0000256" key="8">
    <source>
        <dbReference type="ARBA" id="ARBA00023316"/>
    </source>
</evidence>
<accession>A0A1I3UAU4</accession>
<proteinExistence type="inferred from homology"/>
<dbReference type="UniPathway" id="UPA00219"/>
<keyword evidence="3" id="KW-0328">Glycosyltransferase</keyword>
<dbReference type="GO" id="GO:0005576">
    <property type="term" value="C:extracellular region"/>
    <property type="evidence" value="ECO:0007669"/>
    <property type="project" value="TreeGrafter"/>
</dbReference>
<evidence type="ECO:0000256" key="7">
    <source>
        <dbReference type="ARBA" id="ARBA00022984"/>
    </source>
</evidence>
<reference evidence="11 12" key="1">
    <citation type="submission" date="2016-10" db="EMBL/GenBank/DDBJ databases">
        <authorList>
            <person name="de Groot N.N."/>
        </authorList>
    </citation>
    <scope>NUCLEOTIDE SEQUENCE [LARGE SCALE GENOMIC DNA]</scope>
    <source>
        <strain evidence="11 12">DSM 44778</strain>
    </source>
</reference>
<feature type="active site" description="Proton donor/acceptor" evidence="9">
    <location>
        <position position="91"/>
    </location>
</feature>
<evidence type="ECO:0000259" key="10">
    <source>
        <dbReference type="PROSITE" id="PS52029"/>
    </source>
</evidence>
<keyword evidence="7 9" id="KW-0573">Peptidoglycan synthesis</keyword>
<keyword evidence="6 9" id="KW-0133">Cell shape</keyword>
<dbReference type="SUPFAM" id="SSF141523">
    <property type="entry name" value="L,D-transpeptidase catalytic domain-like"/>
    <property type="match status" value="1"/>
</dbReference>
<comment type="pathway">
    <text evidence="1 9">Cell wall biogenesis; peptidoglycan biosynthesis.</text>
</comment>
<dbReference type="Gene3D" id="2.40.440.10">
    <property type="entry name" value="L,D-transpeptidase catalytic domain-like"/>
    <property type="match status" value="1"/>
</dbReference>
<dbReference type="STRING" id="46223.SAMN05421852_12238"/>
<gene>
    <name evidence="11" type="ORF">SAMN05421852_12238</name>
</gene>
<keyword evidence="8 9" id="KW-0961">Cell wall biogenesis/degradation</keyword>
<evidence type="ECO:0000256" key="2">
    <source>
        <dbReference type="ARBA" id="ARBA00005992"/>
    </source>
</evidence>
<dbReference type="Pfam" id="PF01471">
    <property type="entry name" value="PG_binding_1"/>
    <property type="match status" value="1"/>
</dbReference>